<dbReference type="EMBL" id="VIAQ01000015">
    <property type="protein sequence ID" value="TQD24981.1"/>
    <property type="molecule type" value="Genomic_DNA"/>
</dbReference>
<dbReference type="AlphaFoldDB" id="A0A7Z8KMS2"/>
<name>A0A7Z8KMS2_9EURY</name>
<feature type="domain" description="DUF4367" evidence="1">
    <location>
        <begin position="240"/>
        <end position="355"/>
    </location>
</feature>
<gene>
    <name evidence="2" type="ORF">FKV42_07910</name>
</gene>
<sequence length="356" mass="40188">MQRKLLIVLILLGVVLLTSGCTESEMSAKEITEKVQQKYSSLEDYSTTVRIAVTYGEDTQTMEYEILQKNPDKSKKTMILPQEEAGTIIVNNGGQTWRYDSEDDAYQIYDGPGMPGENEQTDYSYIIENFLNEADVSFLKVENYEGRKSYVLLSKIGDNTPEVKIWIDTETLMPVKLEAIDNDGSRGIVEYQDFKANTGIEDEEFMIPEDVEVVITKSLPNQPELTLEEAKNISNYNILAPSYLPEGSDLARIIVDNEAYKAAGVEGTFVGITYSNEETTINIIEEFNENRNIVMAPTIASHEKTEKITINGEEGELVAFINDNSTLDWEINGIRILISMYPEDREELIKVAESME</sequence>
<keyword evidence="3" id="KW-1185">Reference proteome</keyword>
<dbReference type="OrthoDB" id="137725at2157"/>
<dbReference type="InterPro" id="IPR052944">
    <property type="entry name" value="Sporulation_related"/>
</dbReference>
<dbReference type="Gene3D" id="2.50.20.10">
    <property type="entry name" value="Lipoprotein localisation LolA/LolB/LppX"/>
    <property type="match status" value="1"/>
</dbReference>
<dbReference type="SUPFAM" id="SSF89392">
    <property type="entry name" value="Prokaryotic lipoproteins and lipoprotein localization factors"/>
    <property type="match status" value="1"/>
</dbReference>
<dbReference type="PANTHER" id="PTHR37507">
    <property type="entry name" value="SPORULATION PROTEIN YDCC"/>
    <property type="match status" value="1"/>
</dbReference>
<dbReference type="RefSeq" id="WP_154809708.1">
    <property type="nucleotide sequence ID" value="NZ_VIAQ01000015.1"/>
</dbReference>
<accession>A0A7Z8KMS2</accession>
<proteinExistence type="predicted"/>
<reference evidence="2 3" key="1">
    <citation type="submission" date="2019-06" db="EMBL/GenBank/DDBJ databases">
        <title>Draft genome sequence of Methanolobus vulcani B1d.</title>
        <authorList>
            <person name="Creighbaum A.J."/>
            <person name="Ticak T."/>
            <person name="Hariraju D."/>
            <person name="Arivett B.A."/>
            <person name="Ferguson D.J.Jr."/>
        </authorList>
    </citation>
    <scope>NUCLEOTIDE SEQUENCE [LARGE SCALE GENOMIC DNA]</scope>
    <source>
        <strain evidence="2 3">B1d</strain>
    </source>
</reference>
<dbReference type="PROSITE" id="PS51257">
    <property type="entry name" value="PROKAR_LIPOPROTEIN"/>
    <property type="match status" value="1"/>
</dbReference>
<dbReference type="InterPro" id="IPR029046">
    <property type="entry name" value="LolA/LolB/LppX"/>
</dbReference>
<dbReference type="InterPro" id="IPR025377">
    <property type="entry name" value="DUF4367"/>
</dbReference>
<protein>
    <submittedName>
        <fullName evidence="2">DUF4367 domain-containing protein</fullName>
    </submittedName>
</protein>
<dbReference type="Proteomes" id="UP000319335">
    <property type="component" value="Unassembled WGS sequence"/>
</dbReference>
<dbReference type="Pfam" id="PF14285">
    <property type="entry name" value="DUF4367"/>
    <property type="match status" value="1"/>
</dbReference>
<dbReference type="PANTHER" id="PTHR37507:SF2">
    <property type="entry name" value="SPORULATION PROTEIN YDCC"/>
    <property type="match status" value="1"/>
</dbReference>
<organism evidence="2 3">
    <name type="scientific">Methanolobus vulcani</name>
    <dbReference type="NCBI Taxonomy" id="38026"/>
    <lineage>
        <taxon>Archaea</taxon>
        <taxon>Methanobacteriati</taxon>
        <taxon>Methanobacteriota</taxon>
        <taxon>Stenosarchaea group</taxon>
        <taxon>Methanomicrobia</taxon>
        <taxon>Methanosarcinales</taxon>
        <taxon>Methanosarcinaceae</taxon>
        <taxon>Methanolobus</taxon>
    </lineage>
</organism>
<evidence type="ECO:0000259" key="1">
    <source>
        <dbReference type="Pfam" id="PF14285"/>
    </source>
</evidence>
<comment type="caution">
    <text evidence="2">The sequence shown here is derived from an EMBL/GenBank/DDBJ whole genome shotgun (WGS) entry which is preliminary data.</text>
</comment>
<evidence type="ECO:0000313" key="3">
    <source>
        <dbReference type="Proteomes" id="UP000319335"/>
    </source>
</evidence>
<evidence type="ECO:0000313" key="2">
    <source>
        <dbReference type="EMBL" id="TQD24981.1"/>
    </source>
</evidence>